<keyword evidence="2" id="KW-1185">Reference proteome</keyword>
<proteinExistence type="predicted"/>
<dbReference type="EMBL" id="CP020660">
    <property type="protein sequence ID" value="ATF09078.1"/>
    <property type="molecule type" value="Genomic_DNA"/>
</dbReference>
<dbReference type="Proteomes" id="UP000218160">
    <property type="component" value="Chromosome 1"/>
</dbReference>
<dbReference type="AlphaFoldDB" id="A0A291B7T9"/>
<organism evidence="1 2">
    <name type="scientific">Candidatus Enterovibrio altilux</name>
    <dbReference type="NCBI Taxonomy" id="1927128"/>
    <lineage>
        <taxon>Bacteria</taxon>
        <taxon>Pseudomonadati</taxon>
        <taxon>Pseudomonadota</taxon>
        <taxon>Gammaproteobacteria</taxon>
        <taxon>Vibrionales</taxon>
        <taxon>Vibrionaceae</taxon>
        <taxon>Enterovibrio</taxon>
    </lineage>
</organism>
<dbReference type="KEGG" id="elux:BTN50_0551"/>
<gene>
    <name evidence="1" type="ORF">BTN50_0551</name>
</gene>
<accession>A0A291B7T9</accession>
<protein>
    <submittedName>
        <fullName evidence="1">Uncharacterized protein</fullName>
    </submittedName>
</protein>
<evidence type="ECO:0000313" key="2">
    <source>
        <dbReference type="Proteomes" id="UP000218160"/>
    </source>
</evidence>
<sequence length="49" mass="5723">MGKKLIDIFIGAALFLSKPMLTEKLSFKGYVIGLRFYFLIRELNYQSTF</sequence>
<reference evidence="2" key="1">
    <citation type="submission" date="2017-04" db="EMBL/GenBank/DDBJ databases">
        <title>Genome evolution of the luminous symbionts of deep sea anglerfish.</title>
        <authorList>
            <person name="Hendry T.A."/>
        </authorList>
    </citation>
    <scope>NUCLEOTIDE SEQUENCE [LARGE SCALE GENOMIC DNA]</scope>
</reference>
<name>A0A291B7T9_9GAMM</name>
<evidence type="ECO:0000313" key="1">
    <source>
        <dbReference type="EMBL" id="ATF09078.1"/>
    </source>
</evidence>